<name>A0AAP0L7T3_9MAGN</name>
<evidence type="ECO:0000256" key="1">
    <source>
        <dbReference type="SAM" id="MobiDB-lite"/>
    </source>
</evidence>
<evidence type="ECO:0000313" key="3">
    <source>
        <dbReference type="Proteomes" id="UP001419268"/>
    </source>
</evidence>
<dbReference type="EMBL" id="JBBNAG010000001">
    <property type="protein sequence ID" value="KAK9166197.1"/>
    <property type="molecule type" value="Genomic_DNA"/>
</dbReference>
<proteinExistence type="predicted"/>
<protein>
    <submittedName>
        <fullName evidence="2">Uncharacterized protein</fullName>
    </submittedName>
</protein>
<accession>A0AAP0L7T3</accession>
<evidence type="ECO:0000313" key="2">
    <source>
        <dbReference type="EMBL" id="KAK9166197.1"/>
    </source>
</evidence>
<dbReference type="AlphaFoldDB" id="A0AAP0L7T3"/>
<keyword evidence="3" id="KW-1185">Reference proteome</keyword>
<reference evidence="2 3" key="1">
    <citation type="submission" date="2024-01" db="EMBL/GenBank/DDBJ databases">
        <title>Genome assemblies of Stephania.</title>
        <authorList>
            <person name="Yang L."/>
        </authorList>
    </citation>
    <scope>NUCLEOTIDE SEQUENCE [LARGE SCALE GENOMIC DNA]</scope>
    <source>
        <strain evidence="2">JXDWG</strain>
        <tissue evidence="2">Leaf</tissue>
    </source>
</reference>
<feature type="compositionally biased region" description="Basic and acidic residues" evidence="1">
    <location>
        <begin position="1"/>
        <end position="14"/>
    </location>
</feature>
<sequence>MDREENETEVVHLSDDDEQPFIMNSSTNIDEDSKNANVKDVEDGGLTLADENNDNDIPRKGMTFMCLDAAQEFYDKYAFRVSWHYRHSGSLHSSKDRYDPILGRCNKLADISSGSHRTFKVAIDGVLRLQEEIFRMRDSNQPIKSAQDVAPQFNPSGREGCEKVGKKEQPRTQIGVRINNRYITQLPAFRANEALTLGFKMNDALMLGFHTPMREFKANEAPLNGIMSNETSTGKF</sequence>
<dbReference type="Proteomes" id="UP001419268">
    <property type="component" value="Unassembled WGS sequence"/>
</dbReference>
<comment type="caution">
    <text evidence="2">The sequence shown here is derived from an EMBL/GenBank/DDBJ whole genome shotgun (WGS) entry which is preliminary data.</text>
</comment>
<gene>
    <name evidence="2" type="ORF">Scep_001388</name>
</gene>
<feature type="compositionally biased region" description="Basic and acidic residues" evidence="1">
    <location>
        <begin position="31"/>
        <end position="42"/>
    </location>
</feature>
<organism evidence="2 3">
    <name type="scientific">Stephania cephalantha</name>
    <dbReference type="NCBI Taxonomy" id="152367"/>
    <lineage>
        <taxon>Eukaryota</taxon>
        <taxon>Viridiplantae</taxon>
        <taxon>Streptophyta</taxon>
        <taxon>Embryophyta</taxon>
        <taxon>Tracheophyta</taxon>
        <taxon>Spermatophyta</taxon>
        <taxon>Magnoliopsida</taxon>
        <taxon>Ranunculales</taxon>
        <taxon>Menispermaceae</taxon>
        <taxon>Menispermoideae</taxon>
        <taxon>Cissampelideae</taxon>
        <taxon>Stephania</taxon>
    </lineage>
</organism>
<feature type="region of interest" description="Disordered" evidence="1">
    <location>
        <begin position="1"/>
        <end position="54"/>
    </location>
</feature>